<dbReference type="AlphaFoldDB" id="A0A4S2MPW0"/>
<proteinExistence type="predicted"/>
<keyword evidence="3" id="KW-1185">Reference proteome</keyword>
<reference evidence="2 3" key="1">
    <citation type="submission" date="2019-04" db="EMBL/GenBank/DDBJ databases">
        <title>Comparative genomics and transcriptomics to analyze fruiting body development in filamentous ascomycetes.</title>
        <authorList>
            <consortium name="DOE Joint Genome Institute"/>
            <person name="Lutkenhaus R."/>
            <person name="Traeger S."/>
            <person name="Breuer J."/>
            <person name="Kuo A."/>
            <person name="Lipzen A."/>
            <person name="Pangilinan J."/>
            <person name="Dilworth D."/>
            <person name="Sandor L."/>
            <person name="Poggeler S."/>
            <person name="Barry K."/>
            <person name="Grigoriev I.V."/>
            <person name="Nowrousian M."/>
        </authorList>
    </citation>
    <scope>NUCLEOTIDE SEQUENCE [LARGE SCALE GENOMIC DNA]</scope>
    <source>
        <strain evidence="2 3">CBS 389.68</strain>
    </source>
</reference>
<organism evidence="2 3">
    <name type="scientific">Ascodesmis nigricans</name>
    <dbReference type="NCBI Taxonomy" id="341454"/>
    <lineage>
        <taxon>Eukaryota</taxon>
        <taxon>Fungi</taxon>
        <taxon>Dikarya</taxon>
        <taxon>Ascomycota</taxon>
        <taxon>Pezizomycotina</taxon>
        <taxon>Pezizomycetes</taxon>
        <taxon>Pezizales</taxon>
        <taxon>Ascodesmidaceae</taxon>
        <taxon>Ascodesmis</taxon>
    </lineage>
</organism>
<accession>A0A4S2MPW0</accession>
<sequence>MAVEEVGSRVYLVLVGFLSIFSSFLFPGLEVHRSVVSFWLISSWIDIQPQPTTNRLISLPSSHVPQFHQPNPSNPVHATIHGSSSSSVEWRSSNIDYTFWWCSGTWVHPICSTPKNLLERLRYSHHCFFHLNSDLTDSLSPPSSHPVALLTLYPYSTIRKGAHGS</sequence>
<keyword evidence="1" id="KW-1133">Transmembrane helix</keyword>
<dbReference type="InParanoid" id="A0A4S2MPW0"/>
<feature type="transmembrane region" description="Helical" evidence="1">
    <location>
        <begin position="6"/>
        <end position="26"/>
    </location>
</feature>
<keyword evidence="1" id="KW-0812">Transmembrane</keyword>
<evidence type="ECO:0000313" key="2">
    <source>
        <dbReference type="EMBL" id="TGZ76548.1"/>
    </source>
</evidence>
<gene>
    <name evidence="2" type="ORF">EX30DRAFT_244988</name>
</gene>
<name>A0A4S2MPW0_9PEZI</name>
<dbReference type="EMBL" id="ML220174">
    <property type="protein sequence ID" value="TGZ76548.1"/>
    <property type="molecule type" value="Genomic_DNA"/>
</dbReference>
<keyword evidence="1" id="KW-0472">Membrane</keyword>
<dbReference type="Proteomes" id="UP000298138">
    <property type="component" value="Unassembled WGS sequence"/>
</dbReference>
<evidence type="ECO:0000313" key="3">
    <source>
        <dbReference type="Proteomes" id="UP000298138"/>
    </source>
</evidence>
<protein>
    <submittedName>
        <fullName evidence="2">Uncharacterized protein</fullName>
    </submittedName>
</protein>
<evidence type="ECO:0000256" key="1">
    <source>
        <dbReference type="SAM" id="Phobius"/>
    </source>
</evidence>